<dbReference type="RefSeq" id="WP_194507536.1">
    <property type="nucleotide sequence ID" value="NZ_JADILU010000003.1"/>
</dbReference>
<protein>
    <recommendedName>
        <fullName evidence="4">Entericidin EcnA/B family protein</fullName>
    </recommendedName>
</protein>
<dbReference type="PROSITE" id="PS51257">
    <property type="entry name" value="PROKAR_LIPOPROTEIN"/>
    <property type="match status" value="1"/>
</dbReference>
<evidence type="ECO:0008006" key="4">
    <source>
        <dbReference type="Google" id="ProtNLM"/>
    </source>
</evidence>
<feature type="chain" id="PRO_5046087725" description="Entericidin EcnA/B family protein" evidence="1">
    <location>
        <begin position="20"/>
        <end position="53"/>
    </location>
</feature>
<sequence>MKTLKFIFCLLFVSILVSSCTNLELDEDLETIAAEDVQATGGDDENVNDGSKD</sequence>
<dbReference type="EMBL" id="JBHUOS010000001">
    <property type="protein sequence ID" value="MFD2914791.1"/>
    <property type="molecule type" value="Genomic_DNA"/>
</dbReference>
<reference evidence="3" key="1">
    <citation type="journal article" date="2019" name="Int. J. Syst. Evol. Microbiol.">
        <title>The Global Catalogue of Microorganisms (GCM) 10K type strain sequencing project: providing services to taxonomists for standard genome sequencing and annotation.</title>
        <authorList>
            <consortium name="The Broad Institute Genomics Platform"/>
            <consortium name="The Broad Institute Genome Sequencing Center for Infectious Disease"/>
            <person name="Wu L."/>
            <person name="Ma J."/>
        </authorList>
    </citation>
    <scope>NUCLEOTIDE SEQUENCE [LARGE SCALE GENOMIC DNA]</scope>
    <source>
        <strain evidence="3">KCTC 32514</strain>
    </source>
</reference>
<keyword evidence="3" id="KW-1185">Reference proteome</keyword>
<proteinExistence type="predicted"/>
<name>A0ABW5ZQZ6_9FLAO</name>
<evidence type="ECO:0000256" key="1">
    <source>
        <dbReference type="SAM" id="SignalP"/>
    </source>
</evidence>
<gene>
    <name evidence="2" type="ORF">ACFS29_04010</name>
</gene>
<comment type="caution">
    <text evidence="2">The sequence shown here is derived from an EMBL/GenBank/DDBJ whole genome shotgun (WGS) entry which is preliminary data.</text>
</comment>
<dbReference type="Proteomes" id="UP001597548">
    <property type="component" value="Unassembled WGS sequence"/>
</dbReference>
<evidence type="ECO:0000313" key="2">
    <source>
        <dbReference type="EMBL" id="MFD2914791.1"/>
    </source>
</evidence>
<keyword evidence="1" id="KW-0732">Signal</keyword>
<feature type="signal peptide" evidence="1">
    <location>
        <begin position="1"/>
        <end position="19"/>
    </location>
</feature>
<accession>A0ABW5ZQZ6</accession>
<organism evidence="2 3">
    <name type="scientific">Psychroserpens luteus</name>
    <dbReference type="NCBI Taxonomy" id="1434066"/>
    <lineage>
        <taxon>Bacteria</taxon>
        <taxon>Pseudomonadati</taxon>
        <taxon>Bacteroidota</taxon>
        <taxon>Flavobacteriia</taxon>
        <taxon>Flavobacteriales</taxon>
        <taxon>Flavobacteriaceae</taxon>
        <taxon>Psychroserpens</taxon>
    </lineage>
</organism>
<evidence type="ECO:0000313" key="3">
    <source>
        <dbReference type="Proteomes" id="UP001597548"/>
    </source>
</evidence>